<evidence type="ECO:0008006" key="3">
    <source>
        <dbReference type="Google" id="ProtNLM"/>
    </source>
</evidence>
<proteinExistence type="predicted"/>
<dbReference type="KEGG" id="cohn:KCTCHS21_32180"/>
<dbReference type="InterPro" id="IPR006530">
    <property type="entry name" value="YD"/>
</dbReference>
<dbReference type="RefSeq" id="WP_157994056.1">
    <property type="nucleotide sequence ID" value="NZ_AP019400.1"/>
</dbReference>
<gene>
    <name evidence="1" type="ORF">KCTCHS21_32180</name>
</gene>
<dbReference type="Proteomes" id="UP000289856">
    <property type="component" value="Chromosome"/>
</dbReference>
<evidence type="ECO:0000313" key="2">
    <source>
        <dbReference type="Proteomes" id="UP000289856"/>
    </source>
</evidence>
<keyword evidence="2" id="KW-1185">Reference proteome</keyword>
<protein>
    <recommendedName>
        <fullName evidence="3">Wall-associated protein</fullName>
    </recommendedName>
</protein>
<dbReference type="OrthoDB" id="9816549at2"/>
<accession>A0A3T1D6Z2</accession>
<name>A0A3T1D6Z2_9BACL</name>
<sequence>MLSQFDYEYDSNGNITAVTDATGRTGYQYDKLNRLKKTSRPNGTVIDYTYVVRGNRQSMTTTSNTAPIFADGDNTFDKWDRQSGVTRGGATTTFAYQVDGLRSKKTTSAVVRYVYNNNGEVIGSFNASNQLGANYIRGDRLLSHFAAGVLDSASLDVAGVTIFGGSNNDYYRGNISGHAGVSAVSGAMMAGGTYIGGGGALVCLTAERDALQVYLQW</sequence>
<organism evidence="1 2">
    <name type="scientific">Cohnella abietis</name>
    <dbReference type="NCBI Taxonomy" id="2507935"/>
    <lineage>
        <taxon>Bacteria</taxon>
        <taxon>Bacillati</taxon>
        <taxon>Bacillota</taxon>
        <taxon>Bacilli</taxon>
        <taxon>Bacillales</taxon>
        <taxon>Paenibacillaceae</taxon>
        <taxon>Cohnella</taxon>
    </lineage>
</organism>
<dbReference type="EMBL" id="AP019400">
    <property type="protein sequence ID" value="BBI33819.1"/>
    <property type="molecule type" value="Genomic_DNA"/>
</dbReference>
<reference evidence="1 2" key="1">
    <citation type="submission" date="2019-01" db="EMBL/GenBank/DDBJ databases">
        <title>Complete genome sequence of Cohnella hallensis HS21 isolated from Korean fir (Abies koreana) rhizospheric soil.</title>
        <authorList>
            <person name="Jiang L."/>
            <person name="Kang S.W."/>
            <person name="Kim S."/>
            <person name="Jung J."/>
            <person name="Kim C.Y."/>
            <person name="Kim D.H."/>
            <person name="Kim S.W."/>
            <person name="Lee J."/>
        </authorList>
    </citation>
    <scope>NUCLEOTIDE SEQUENCE [LARGE SCALE GENOMIC DNA]</scope>
    <source>
        <strain evidence="1 2">HS21</strain>
    </source>
</reference>
<dbReference type="Gene3D" id="2.180.10.10">
    <property type="entry name" value="RHS repeat-associated core"/>
    <property type="match status" value="1"/>
</dbReference>
<dbReference type="Pfam" id="PF05593">
    <property type="entry name" value="RHS_repeat"/>
    <property type="match status" value="1"/>
</dbReference>
<dbReference type="AlphaFoldDB" id="A0A3T1D6Z2"/>
<evidence type="ECO:0000313" key="1">
    <source>
        <dbReference type="EMBL" id="BBI33819.1"/>
    </source>
</evidence>
<dbReference type="InterPro" id="IPR031325">
    <property type="entry name" value="RHS_repeat"/>
</dbReference>
<dbReference type="NCBIfam" id="TIGR01643">
    <property type="entry name" value="YD_repeat_2x"/>
    <property type="match status" value="1"/>
</dbReference>